<dbReference type="CDD" id="cd00028">
    <property type="entry name" value="B_lectin"/>
    <property type="match status" value="1"/>
</dbReference>
<feature type="chain" id="PRO_5028021236" description="non-specific serine/threonine protein kinase" evidence="6">
    <location>
        <begin position="25"/>
        <end position="166"/>
    </location>
</feature>
<dbReference type="SUPFAM" id="SSF51110">
    <property type="entry name" value="alpha-D-mannose-specific plant lectins"/>
    <property type="match status" value="1"/>
</dbReference>
<gene>
    <name evidence="9" type="primary">LOC109721146</name>
</gene>
<dbReference type="GeneID" id="109721146"/>
<evidence type="ECO:0000256" key="2">
    <source>
        <dbReference type="ARBA" id="ARBA00012513"/>
    </source>
</evidence>
<name>A0A6P5G8L1_ANACO</name>
<dbReference type="PROSITE" id="PS50927">
    <property type="entry name" value="BULB_LECTIN"/>
    <property type="match status" value="1"/>
</dbReference>
<dbReference type="GO" id="GO:0016020">
    <property type="term" value="C:membrane"/>
    <property type="evidence" value="ECO:0007669"/>
    <property type="project" value="UniProtKB-SubCell"/>
</dbReference>
<proteinExistence type="predicted"/>
<evidence type="ECO:0000259" key="7">
    <source>
        <dbReference type="PROSITE" id="PS50927"/>
    </source>
</evidence>
<sequence length="166" mass="17498">MSPQLSLVVVGLLVSSAVFRFCSADNILYTNDVLSGGESLTYGAYRFTMQTDCNLVLYDGGSPVWASQTYHKGTGCALKMQSDGNLVIYDSSGSPLWASNTGGEQGNYVCILQRDRNVVVYGPALWATGTNRVGTPGVVISANSTDTAAPKESNATPGIAMVINNN</sequence>
<dbReference type="InterPro" id="IPR036426">
    <property type="entry name" value="Bulb-type_lectin_dom_sf"/>
</dbReference>
<comment type="subcellular location">
    <subcellularLocation>
        <location evidence="1">Membrane</location>
        <topology evidence="1">Single-pass type I membrane protein</topology>
    </subcellularLocation>
</comment>
<dbReference type="AlphaFoldDB" id="A0A6P5G8L1"/>
<dbReference type="Gramene" id="Aco013387.1.mrna1">
    <property type="protein sequence ID" value="Aco013387.1.mrna1.cds1"/>
    <property type="gene ID" value="Aco013387.1.path1"/>
</dbReference>
<evidence type="ECO:0000256" key="5">
    <source>
        <dbReference type="ARBA" id="ARBA00048679"/>
    </source>
</evidence>
<keyword evidence="3" id="KW-0675">Receptor</keyword>
<dbReference type="RefSeq" id="XP_020104167.1">
    <property type="nucleotide sequence ID" value="XM_020248578.1"/>
</dbReference>
<dbReference type="Proteomes" id="UP000515123">
    <property type="component" value="Linkage group 15"/>
</dbReference>
<dbReference type="GO" id="GO:0051707">
    <property type="term" value="P:response to other organism"/>
    <property type="evidence" value="ECO:0007669"/>
    <property type="project" value="UniProtKB-ARBA"/>
</dbReference>
<evidence type="ECO:0000256" key="3">
    <source>
        <dbReference type="ARBA" id="ARBA00023170"/>
    </source>
</evidence>
<evidence type="ECO:0000256" key="1">
    <source>
        <dbReference type="ARBA" id="ARBA00004479"/>
    </source>
</evidence>
<evidence type="ECO:0000313" key="9">
    <source>
        <dbReference type="RefSeq" id="XP_020104167.1"/>
    </source>
</evidence>
<dbReference type="Gene3D" id="2.90.10.10">
    <property type="entry name" value="Bulb-type lectin domain"/>
    <property type="match status" value="1"/>
</dbReference>
<protein>
    <recommendedName>
        <fullName evidence="2">non-specific serine/threonine protein kinase</fullName>
        <ecNumber evidence="2">2.7.11.1</ecNumber>
    </recommendedName>
</protein>
<dbReference type="EC" id="2.7.11.1" evidence="2"/>
<dbReference type="InterPro" id="IPR001480">
    <property type="entry name" value="Bulb-type_lectin_dom"/>
</dbReference>
<comment type="catalytic activity">
    <reaction evidence="5">
        <text>L-seryl-[protein] + ATP = O-phospho-L-seryl-[protein] + ADP + H(+)</text>
        <dbReference type="Rhea" id="RHEA:17989"/>
        <dbReference type="Rhea" id="RHEA-COMP:9863"/>
        <dbReference type="Rhea" id="RHEA-COMP:11604"/>
        <dbReference type="ChEBI" id="CHEBI:15378"/>
        <dbReference type="ChEBI" id="CHEBI:29999"/>
        <dbReference type="ChEBI" id="CHEBI:30616"/>
        <dbReference type="ChEBI" id="CHEBI:83421"/>
        <dbReference type="ChEBI" id="CHEBI:456216"/>
        <dbReference type="EC" id="2.7.11.1"/>
    </reaction>
</comment>
<keyword evidence="8" id="KW-1185">Reference proteome</keyword>
<comment type="catalytic activity">
    <reaction evidence="4">
        <text>L-threonyl-[protein] + ATP = O-phospho-L-threonyl-[protein] + ADP + H(+)</text>
        <dbReference type="Rhea" id="RHEA:46608"/>
        <dbReference type="Rhea" id="RHEA-COMP:11060"/>
        <dbReference type="Rhea" id="RHEA-COMP:11605"/>
        <dbReference type="ChEBI" id="CHEBI:15378"/>
        <dbReference type="ChEBI" id="CHEBI:30013"/>
        <dbReference type="ChEBI" id="CHEBI:30616"/>
        <dbReference type="ChEBI" id="CHEBI:61977"/>
        <dbReference type="ChEBI" id="CHEBI:456216"/>
        <dbReference type="EC" id="2.7.11.1"/>
    </reaction>
</comment>
<reference evidence="9" key="2">
    <citation type="submission" date="2025-08" db="UniProtKB">
        <authorList>
            <consortium name="RefSeq"/>
        </authorList>
    </citation>
    <scope>IDENTIFICATION</scope>
    <source>
        <tissue evidence="9">Leaf</tissue>
    </source>
</reference>
<feature type="signal peptide" evidence="6">
    <location>
        <begin position="1"/>
        <end position="24"/>
    </location>
</feature>
<reference evidence="8" key="1">
    <citation type="journal article" date="2015" name="Nat. Genet.">
        <title>The pineapple genome and the evolution of CAM photosynthesis.</title>
        <authorList>
            <person name="Ming R."/>
            <person name="VanBuren R."/>
            <person name="Wai C.M."/>
            <person name="Tang H."/>
            <person name="Schatz M.C."/>
            <person name="Bowers J.E."/>
            <person name="Lyons E."/>
            <person name="Wang M.L."/>
            <person name="Chen J."/>
            <person name="Biggers E."/>
            <person name="Zhang J."/>
            <person name="Huang L."/>
            <person name="Zhang L."/>
            <person name="Miao W."/>
            <person name="Zhang J."/>
            <person name="Ye Z."/>
            <person name="Miao C."/>
            <person name="Lin Z."/>
            <person name="Wang H."/>
            <person name="Zhou H."/>
            <person name="Yim W.C."/>
            <person name="Priest H.D."/>
            <person name="Zheng C."/>
            <person name="Woodhouse M."/>
            <person name="Edger P.P."/>
            <person name="Guyot R."/>
            <person name="Guo H.B."/>
            <person name="Guo H."/>
            <person name="Zheng G."/>
            <person name="Singh R."/>
            <person name="Sharma A."/>
            <person name="Min X."/>
            <person name="Zheng Y."/>
            <person name="Lee H."/>
            <person name="Gurtowski J."/>
            <person name="Sedlazeck F.J."/>
            <person name="Harkess A."/>
            <person name="McKain M.R."/>
            <person name="Liao Z."/>
            <person name="Fang J."/>
            <person name="Liu J."/>
            <person name="Zhang X."/>
            <person name="Zhang Q."/>
            <person name="Hu W."/>
            <person name="Qin Y."/>
            <person name="Wang K."/>
            <person name="Chen L.Y."/>
            <person name="Shirley N."/>
            <person name="Lin Y.R."/>
            <person name="Liu L.Y."/>
            <person name="Hernandez A.G."/>
            <person name="Wright C.L."/>
            <person name="Bulone V."/>
            <person name="Tuskan G.A."/>
            <person name="Heath K."/>
            <person name="Zee F."/>
            <person name="Moore P.H."/>
            <person name="Sunkar R."/>
            <person name="Leebens-Mack J.H."/>
            <person name="Mockler T."/>
            <person name="Bennetzen J.L."/>
            <person name="Freeling M."/>
            <person name="Sankoff D."/>
            <person name="Paterson A.H."/>
            <person name="Zhu X."/>
            <person name="Yang X."/>
            <person name="Smith J.A."/>
            <person name="Cushman J.C."/>
            <person name="Paull R.E."/>
            <person name="Yu Q."/>
        </authorList>
    </citation>
    <scope>NUCLEOTIDE SEQUENCE [LARGE SCALE GENOMIC DNA]</scope>
    <source>
        <strain evidence="8">cv. F153</strain>
    </source>
</reference>
<evidence type="ECO:0000256" key="6">
    <source>
        <dbReference type="SAM" id="SignalP"/>
    </source>
</evidence>
<dbReference type="SMART" id="SM00108">
    <property type="entry name" value="B_lectin"/>
    <property type="match status" value="1"/>
</dbReference>
<dbReference type="GO" id="GO:0004674">
    <property type="term" value="F:protein serine/threonine kinase activity"/>
    <property type="evidence" value="ECO:0007669"/>
    <property type="project" value="UniProtKB-EC"/>
</dbReference>
<organism evidence="8 9">
    <name type="scientific">Ananas comosus</name>
    <name type="common">Pineapple</name>
    <name type="synonym">Ananas ananas</name>
    <dbReference type="NCBI Taxonomy" id="4615"/>
    <lineage>
        <taxon>Eukaryota</taxon>
        <taxon>Viridiplantae</taxon>
        <taxon>Streptophyta</taxon>
        <taxon>Embryophyta</taxon>
        <taxon>Tracheophyta</taxon>
        <taxon>Spermatophyta</taxon>
        <taxon>Magnoliopsida</taxon>
        <taxon>Liliopsida</taxon>
        <taxon>Poales</taxon>
        <taxon>Bromeliaceae</taxon>
        <taxon>Bromelioideae</taxon>
        <taxon>Ananas</taxon>
    </lineage>
</organism>
<feature type="domain" description="Bulb-type lectin" evidence="7">
    <location>
        <begin position="25"/>
        <end position="133"/>
    </location>
</feature>
<accession>A0A6P5G8L1</accession>
<evidence type="ECO:0000256" key="4">
    <source>
        <dbReference type="ARBA" id="ARBA00047899"/>
    </source>
</evidence>
<evidence type="ECO:0000313" key="8">
    <source>
        <dbReference type="Proteomes" id="UP000515123"/>
    </source>
</evidence>
<dbReference type="OrthoDB" id="418274at2759"/>
<keyword evidence="6" id="KW-0732">Signal</keyword>